<evidence type="ECO:0000313" key="4">
    <source>
        <dbReference type="Proteomes" id="UP001289615"/>
    </source>
</evidence>
<dbReference type="Pfam" id="PF13392">
    <property type="entry name" value="HNH_3"/>
    <property type="match status" value="1"/>
</dbReference>
<protein>
    <submittedName>
        <fullName evidence="3">HNH endonuclease signature motif containing protein</fullName>
        <ecNumber evidence="3">3.1.-.-</ecNumber>
    </submittedName>
</protein>
<dbReference type="Proteomes" id="UP001289615">
    <property type="component" value="Unassembled WGS sequence"/>
</dbReference>
<keyword evidence="4" id="KW-1185">Reference proteome</keyword>
<feature type="region of interest" description="Disordered" evidence="1">
    <location>
        <begin position="62"/>
        <end position="82"/>
    </location>
</feature>
<evidence type="ECO:0000259" key="2">
    <source>
        <dbReference type="Pfam" id="PF13392"/>
    </source>
</evidence>
<keyword evidence="3" id="KW-0540">Nuclease</keyword>
<comment type="caution">
    <text evidence="3">The sequence shown here is derived from an EMBL/GenBank/DDBJ whole genome shotgun (WGS) entry which is preliminary data.</text>
</comment>
<organism evidence="3 4">
    <name type="scientific">Lysinibacillus irui</name>
    <dbReference type="NCBI Taxonomy" id="2998077"/>
    <lineage>
        <taxon>Bacteria</taxon>
        <taxon>Bacillati</taxon>
        <taxon>Bacillota</taxon>
        <taxon>Bacilli</taxon>
        <taxon>Bacillales</taxon>
        <taxon>Bacillaceae</taxon>
        <taxon>Lysinibacillus</taxon>
    </lineage>
</organism>
<dbReference type="GO" id="GO:0004519">
    <property type="term" value="F:endonuclease activity"/>
    <property type="evidence" value="ECO:0007669"/>
    <property type="project" value="UniProtKB-KW"/>
</dbReference>
<dbReference type="EC" id="3.1.-.-" evidence="3"/>
<dbReference type="InterPro" id="IPR044925">
    <property type="entry name" value="His-Me_finger_sf"/>
</dbReference>
<proteinExistence type="predicted"/>
<accession>A0ABU5NRH7</accession>
<gene>
    <name evidence="3" type="ORF">U6C28_20335</name>
</gene>
<dbReference type="RefSeq" id="WP_322611469.1">
    <property type="nucleotide sequence ID" value="NZ_JAXLNX010000009.1"/>
</dbReference>
<dbReference type="SUPFAM" id="SSF54060">
    <property type="entry name" value="His-Me finger endonucleases"/>
    <property type="match status" value="1"/>
</dbReference>
<name>A0ABU5NRH7_9BACI</name>
<dbReference type="GO" id="GO:0016787">
    <property type="term" value="F:hydrolase activity"/>
    <property type="evidence" value="ECO:0007669"/>
    <property type="project" value="UniProtKB-KW"/>
</dbReference>
<feature type="domain" description="HNH nuclease" evidence="2">
    <location>
        <begin position="122"/>
        <end position="167"/>
    </location>
</feature>
<evidence type="ECO:0000313" key="3">
    <source>
        <dbReference type="EMBL" id="MEA0978650.1"/>
    </source>
</evidence>
<dbReference type="Gene3D" id="3.90.75.20">
    <property type="match status" value="1"/>
</dbReference>
<keyword evidence="3" id="KW-0255">Endonuclease</keyword>
<sequence length="204" mass="23812">MRLLRHTWTHEQKEFLRKHYPSNSQRDLLFLLNQEFQLNINMNQLKACLTNHNITSGRTGYFEKGSSPVNKGKKFPGQTNRTSFKKGNKPKNYKPVGTERIDRDGYVLIKVSDSGTWHERWKHKHKVVWERANGPIPKGHVLIFLDQNKLNISLENLQLITRAQLARMNQNKLFHLNPELTKTGVVIANIYTKMGALNRKEKTK</sequence>
<reference evidence="3 4" key="1">
    <citation type="submission" date="2023-12" db="EMBL/GenBank/DDBJ databases">
        <title>Genome comparison identifies genes involved in endophytic behavior of Lysinibacillus irui and provides insights into its role as a plant-growth promoting bacterium.</title>
        <authorList>
            <person name="Hilario S."/>
            <person name="Matos I."/>
            <person name="Goncalves M.F.M."/>
            <person name="Pardo C.A."/>
            <person name="Santos M.J."/>
        </authorList>
    </citation>
    <scope>NUCLEOTIDE SEQUENCE [LARGE SCALE GENOMIC DNA]</scope>
    <source>
        <strain evidence="3 4">B3</strain>
    </source>
</reference>
<keyword evidence="3" id="KW-0378">Hydrolase</keyword>
<dbReference type="EMBL" id="JAXUIA010000016">
    <property type="protein sequence ID" value="MEA0978650.1"/>
    <property type="molecule type" value="Genomic_DNA"/>
</dbReference>
<evidence type="ECO:0000256" key="1">
    <source>
        <dbReference type="SAM" id="MobiDB-lite"/>
    </source>
</evidence>
<dbReference type="InterPro" id="IPR003615">
    <property type="entry name" value="HNH_nuc"/>
</dbReference>